<keyword evidence="1" id="KW-1133">Transmembrane helix</keyword>
<sequence>MDYKYLLYTHLFTVVPCFFIGAYLLSVKKGTPFHKSLGKVYMILMFTTAIITLFMPAYVGPQFLNHFGYIHLFSFLTLYSVPTAIIAIKKGQVKKHKIKMILLYFGALIIAGGFTFTPGRYLHTLFFGN</sequence>
<proteinExistence type="predicted"/>
<evidence type="ECO:0000313" key="2">
    <source>
        <dbReference type="EMBL" id="QNM84432.1"/>
    </source>
</evidence>
<keyword evidence="1" id="KW-0472">Membrane</keyword>
<feature type="transmembrane region" description="Helical" evidence="1">
    <location>
        <begin position="100"/>
        <end position="119"/>
    </location>
</feature>
<dbReference type="AlphaFoldDB" id="A0A7G9L733"/>
<feature type="transmembrane region" description="Helical" evidence="1">
    <location>
        <begin position="69"/>
        <end position="88"/>
    </location>
</feature>
<dbReference type="Proteomes" id="UP000515808">
    <property type="component" value="Chromosome"/>
</dbReference>
<dbReference type="InterPro" id="IPR018750">
    <property type="entry name" value="DUF2306_membrane"/>
</dbReference>
<name>A0A7G9L733_9FLAO</name>
<keyword evidence="1" id="KW-0812">Transmembrane</keyword>
<reference evidence="2 3" key="1">
    <citation type="submission" date="2020-08" db="EMBL/GenBank/DDBJ databases">
        <title>Polaribacter sp. L12M9 isolated from gut of the Korean scallop.</title>
        <authorList>
            <person name="Jeong Y.S."/>
        </authorList>
    </citation>
    <scope>NUCLEOTIDE SEQUENCE [LARGE SCALE GENOMIC DNA]</scope>
    <source>
        <strain evidence="2 3">L12M9</strain>
    </source>
</reference>
<dbReference type="EMBL" id="CP060695">
    <property type="protein sequence ID" value="QNM84432.1"/>
    <property type="molecule type" value="Genomic_DNA"/>
</dbReference>
<feature type="transmembrane region" description="Helical" evidence="1">
    <location>
        <begin position="6"/>
        <end position="25"/>
    </location>
</feature>
<evidence type="ECO:0000313" key="3">
    <source>
        <dbReference type="Proteomes" id="UP000515808"/>
    </source>
</evidence>
<gene>
    <name evidence="2" type="ORF">H9W90_09485</name>
</gene>
<dbReference type="Pfam" id="PF10067">
    <property type="entry name" value="DUF2306"/>
    <property type="match status" value="1"/>
</dbReference>
<evidence type="ECO:0000256" key="1">
    <source>
        <dbReference type="SAM" id="Phobius"/>
    </source>
</evidence>
<dbReference type="RefSeq" id="WP_187481374.1">
    <property type="nucleotide sequence ID" value="NZ_CP060695.1"/>
</dbReference>
<keyword evidence="3" id="KW-1185">Reference proteome</keyword>
<organism evidence="2 3">
    <name type="scientific">Polaribacter pectinis</name>
    <dbReference type="NCBI Taxonomy" id="2738844"/>
    <lineage>
        <taxon>Bacteria</taxon>
        <taxon>Pseudomonadati</taxon>
        <taxon>Bacteroidota</taxon>
        <taxon>Flavobacteriia</taxon>
        <taxon>Flavobacteriales</taxon>
        <taxon>Flavobacteriaceae</taxon>
    </lineage>
</organism>
<protein>
    <submittedName>
        <fullName evidence="2">DUF2306 domain-containing protein</fullName>
    </submittedName>
</protein>
<accession>A0A7G9L733</accession>
<feature type="transmembrane region" description="Helical" evidence="1">
    <location>
        <begin position="37"/>
        <end position="57"/>
    </location>
</feature>
<dbReference type="KEGG" id="ppec:H9W90_09485"/>